<dbReference type="EMBL" id="QDGZ01000008">
    <property type="protein sequence ID" value="PVG81413.1"/>
    <property type="molecule type" value="Genomic_DNA"/>
</dbReference>
<feature type="transmembrane region" description="Helical" evidence="1">
    <location>
        <begin position="171"/>
        <end position="189"/>
    </location>
</feature>
<keyword evidence="3" id="KW-1185">Reference proteome</keyword>
<dbReference type="AlphaFoldDB" id="A0A2T8F6S7"/>
<dbReference type="Proteomes" id="UP000246018">
    <property type="component" value="Unassembled WGS sequence"/>
</dbReference>
<feature type="transmembrane region" description="Helical" evidence="1">
    <location>
        <begin position="325"/>
        <end position="343"/>
    </location>
</feature>
<evidence type="ECO:0000313" key="3">
    <source>
        <dbReference type="Proteomes" id="UP000246018"/>
    </source>
</evidence>
<comment type="caution">
    <text evidence="2">The sequence shown here is derived from an EMBL/GenBank/DDBJ whole genome shotgun (WGS) entry which is preliminary data.</text>
</comment>
<keyword evidence="1" id="KW-1133">Transmembrane helix</keyword>
<feature type="transmembrane region" description="Helical" evidence="1">
    <location>
        <begin position="121"/>
        <end position="139"/>
    </location>
</feature>
<keyword evidence="1" id="KW-0812">Transmembrane</keyword>
<evidence type="ECO:0000256" key="1">
    <source>
        <dbReference type="SAM" id="Phobius"/>
    </source>
</evidence>
<feature type="transmembrane region" description="Helical" evidence="1">
    <location>
        <begin position="196"/>
        <end position="212"/>
    </location>
</feature>
<protein>
    <recommendedName>
        <fullName evidence="4">Glycosyltransferase RgtA/B/C/D-like domain-containing protein</fullName>
    </recommendedName>
</protein>
<evidence type="ECO:0000313" key="2">
    <source>
        <dbReference type="EMBL" id="PVG81413.1"/>
    </source>
</evidence>
<evidence type="ECO:0008006" key="4">
    <source>
        <dbReference type="Google" id="ProtNLM"/>
    </source>
</evidence>
<feature type="transmembrane region" description="Helical" evidence="1">
    <location>
        <begin position="218"/>
        <end position="233"/>
    </location>
</feature>
<organism evidence="2 3">
    <name type="scientific">Nocardioides gansuensis</name>
    <dbReference type="NCBI Taxonomy" id="2138300"/>
    <lineage>
        <taxon>Bacteria</taxon>
        <taxon>Bacillati</taxon>
        <taxon>Actinomycetota</taxon>
        <taxon>Actinomycetes</taxon>
        <taxon>Propionibacteriales</taxon>
        <taxon>Nocardioidaceae</taxon>
        <taxon>Nocardioides</taxon>
    </lineage>
</organism>
<feature type="transmembrane region" description="Helical" evidence="1">
    <location>
        <begin position="254"/>
        <end position="274"/>
    </location>
</feature>
<name>A0A2T8F6S7_9ACTN</name>
<feature type="transmembrane region" description="Helical" evidence="1">
    <location>
        <begin position="386"/>
        <end position="402"/>
    </location>
</feature>
<feature type="transmembrane region" description="Helical" evidence="1">
    <location>
        <begin position="146"/>
        <end position="165"/>
    </location>
</feature>
<feature type="transmembrane region" description="Helical" evidence="1">
    <location>
        <begin position="409"/>
        <end position="428"/>
    </location>
</feature>
<proteinExistence type="predicted"/>
<accession>A0A2T8F6S7</accession>
<feature type="transmembrane region" description="Helical" evidence="1">
    <location>
        <begin position="352"/>
        <end position="374"/>
    </location>
</feature>
<keyword evidence="1" id="KW-0472">Membrane</keyword>
<reference evidence="2 3" key="1">
    <citation type="submission" date="2018-04" db="EMBL/GenBank/DDBJ databases">
        <title>Genome of Nocardioides gansuensis WSJ-1.</title>
        <authorList>
            <person name="Wu S."/>
            <person name="Wang G."/>
        </authorList>
    </citation>
    <scope>NUCLEOTIDE SEQUENCE [LARGE SCALE GENOMIC DNA]</scope>
    <source>
        <strain evidence="2 3">WSJ-1</strain>
    </source>
</reference>
<gene>
    <name evidence="2" type="ORF">DDE18_18165</name>
</gene>
<sequence length="430" mass="44782">MVVGLLVASMVFSARHVSEHASMSPIDEFVYSDYYAKVLDHGVVRQGEKTGLFARRTMSCDGIRVAGPPPNQKACGQRNAGGEIYPLGGLTSADIYTPAYFLITRVAAQPFVWAGVGFLDAGRLVGGLWLAAAVILLYVALRRRGVAPAVAGGSCLVLAGSLPAYWAHTYISTDATALLAGAAMFLLAMEARRSRTLPLVLLVVAAGVFTLFKVQNLAAVAAAAIYLVLLAAYDARSAGSFAARLRAWLLDRRLLAAVSAVVVGVACQAAWLAVRAALAVGEVADHGVGLPFEPRYLFTDAFVFLPNVAAGALAPAVAGPYGDSVYVLTVMVIIGGGVGLLLARSSEAYDRLLALAGLLGCLLAGPALSLAIVVTTGQYVSLPPRYGMSLVPWLVGCFALLVDGRTRTAQVATVAFGALVWSLSLLLAEA</sequence>